<dbReference type="Gene3D" id="1.10.287.470">
    <property type="entry name" value="Helix hairpin bin"/>
    <property type="match status" value="1"/>
</dbReference>
<dbReference type="GO" id="GO:0030313">
    <property type="term" value="C:cell envelope"/>
    <property type="evidence" value="ECO:0007669"/>
    <property type="project" value="UniProtKB-SubCell"/>
</dbReference>
<dbReference type="SUPFAM" id="SSF111369">
    <property type="entry name" value="HlyD-like secretion proteins"/>
    <property type="match status" value="1"/>
</dbReference>
<dbReference type="GO" id="GO:0046677">
    <property type="term" value="P:response to antibiotic"/>
    <property type="evidence" value="ECO:0007669"/>
    <property type="project" value="TreeGrafter"/>
</dbReference>
<evidence type="ECO:0000256" key="4">
    <source>
        <dbReference type="SAM" id="SignalP"/>
    </source>
</evidence>
<dbReference type="Gene3D" id="2.40.50.100">
    <property type="match status" value="1"/>
</dbReference>
<evidence type="ECO:0000313" key="9">
    <source>
        <dbReference type="EMBL" id="QDA61754.1"/>
    </source>
</evidence>
<dbReference type="GO" id="GO:0022857">
    <property type="term" value="F:transmembrane transporter activity"/>
    <property type="evidence" value="ECO:0007669"/>
    <property type="project" value="InterPro"/>
</dbReference>
<comment type="subcellular location">
    <subcellularLocation>
        <location evidence="1">Cell envelope</location>
    </subcellularLocation>
</comment>
<accession>A0A5B8A2X1</accession>
<keyword evidence="4" id="KW-0732">Signal</keyword>
<feature type="coiled-coil region" evidence="3">
    <location>
        <begin position="109"/>
        <end position="165"/>
    </location>
</feature>
<feature type="chain" id="PRO_5022908817" evidence="4">
    <location>
        <begin position="23"/>
        <end position="383"/>
    </location>
</feature>
<feature type="domain" description="Multidrug resistance protein MdtA-like barrel-sandwich hybrid" evidence="6">
    <location>
        <begin position="67"/>
        <end position="203"/>
    </location>
</feature>
<name>A0A5B8A2X1_9BACT</name>
<keyword evidence="10" id="KW-1185">Reference proteome</keyword>
<sequence length="383" mass="42252">MSPKYRRSLVWLLLPTLSIAGASCTETSQADNTKTAVAVEVLPVLELVAQDTVLHHDYVADIQSIKNVEVRARVQGFIEKIYVDEGKEVKAGQPLFRINDAEYKTQLAKARANLSNAVAQSRVAQLEAERVRLLVDKKIIAKSELEVAQAKLRAAQAQIDEARSAQSTAALSLSYTMVRAPFDGIIDRIPLKVGSLVDNGTLLTTVSDNRAVYAYFGVSEGEYLEYIKTRQQHPSRNNNSVQLILADGSQYTPPGKIETVESEFNEGTGSISFRARFDNPHKILKHGATGRVRLSNTVHDVVLVPQKAVFEIQDKNYVFVVDAAGKVKQKSFVPSTRLSYFYVVKSGLKPGEKIVYEGMQDLREGATIRPRPVLMGQILAGAH</sequence>
<evidence type="ECO:0000259" key="6">
    <source>
        <dbReference type="Pfam" id="PF25917"/>
    </source>
</evidence>
<dbReference type="PANTHER" id="PTHR30158:SF23">
    <property type="entry name" value="MULTIDRUG RESISTANCE PROTEIN MEXA"/>
    <property type="match status" value="1"/>
</dbReference>
<dbReference type="PROSITE" id="PS51257">
    <property type="entry name" value="PROKAR_LIPOPROTEIN"/>
    <property type="match status" value="1"/>
</dbReference>
<dbReference type="Pfam" id="PF25967">
    <property type="entry name" value="RND-MFP_C"/>
    <property type="match status" value="1"/>
</dbReference>
<reference evidence="9 10" key="1">
    <citation type="submission" date="2019-06" db="EMBL/GenBank/DDBJ databases">
        <authorList>
            <person name="Srinivasan S."/>
        </authorList>
    </citation>
    <scope>NUCLEOTIDE SEQUENCE [LARGE SCALE GENOMIC DNA]</scope>
    <source>
        <strain evidence="9 10">17J68-5</strain>
    </source>
</reference>
<protein>
    <submittedName>
        <fullName evidence="9">Efflux RND transporter periplasmic adaptor subunit</fullName>
    </submittedName>
</protein>
<dbReference type="InterPro" id="IPR058625">
    <property type="entry name" value="MdtA-like_BSH"/>
</dbReference>
<dbReference type="InterPro" id="IPR006143">
    <property type="entry name" value="RND_pump_MFP"/>
</dbReference>
<evidence type="ECO:0000259" key="7">
    <source>
        <dbReference type="Pfam" id="PF25944"/>
    </source>
</evidence>
<comment type="similarity">
    <text evidence="2">Belongs to the membrane fusion protein (MFP) (TC 8.A.1) family.</text>
</comment>
<dbReference type="Pfam" id="PF25944">
    <property type="entry name" value="Beta-barrel_RND"/>
    <property type="match status" value="1"/>
</dbReference>
<dbReference type="InterPro" id="IPR058624">
    <property type="entry name" value="MdtA-like_HH"/>
</dbReference>
<gene>
    <name evidence="9" type="ORF">FHG12_17360</name>
</gene>
<dbReference type="AlphaFoldDB" id="A0A5B8A2X1"/>
<organism evidence="9 10">
    <name type="scientific">Hymenobacter jejuensis</name>
    <dbReference type="NCBI Taxonomy" id="2502781"/>
    <lineage>
        <taxon>Bacteria</taxon>
        <taxon>Pseudomonadati</taxon>
        <taxon>Bacteroidota</taxon>
        <taxon>Cytophagia</taxon>
        <taxon>Cytophagales</taxon>
        <taxon>Hymenobacteraceae</taxon>
        <taxon>Hymenobacter</taxon>
    </lineage>
</organism>
<evidence type="ECO:0000256" key="2">
    <source>
        <dbReference type="ARBA" id="ARBA00009477"/>
    </source>
</evidence>
<dbReference type="InterPro" id="IPR058626">
    <property type="entry name" value="MdtA-like_b-barrel"/>
</dbReference>
<dbReference type="Gene3D" id="2.40.420.20">
    <property type="match status" value="1"/>
</dbReference>
<dbReference type="Gene3D" id="2.40.30.170">
    <property type="match status" value="1"/>
</dbReference>
<feature type="domain" description="Multidrug resistance protein MdtA-like alpha-helical hairpin" evidence="5">
    <location>
        <begin position="106"/>
        <end position="176"/>
    </location>
</feature>
<feature type="signal peptide" evidence="4">
    <location>
        <begin position="1"/>
        <end position="22"/>
    </location>
</feature>
<dbReference type="EMBL" id="CP040896">
    <property type="protein sequence ID" value="QDA61754.1"/>
    <property type="molecule type" value="Genomic_DNA"/>
</dbReference>
<dbReference type="GO" id="GO:0005886">
    <property type="term" value="C:plasma membrane"/>
    <property type="evidence" value="ECO:0007669"/>
    <property type="project" value="TreeGrafter"/>
</dbReference>
<keyword evidence="3" id="KW-0175">Coiled coil</keyword>
<feature type="domain" description="Multidrug resistance protein MdtA-like C-terminal permuted SH3" evidence="8">
    <location>
        <begin position="300"/>
        <end position="360"/>
    </location>
</feature>
<dbReference type="Proteomes" id="UP000305398">
    <property type="component" value="Chromosome"/>
</dbReference>
<dbReference type="Pfam" id="PF25917">
    <property type="entry name" value="BSH_RND"/>
    <property type="match status" value="1"/>
</dbReference>
<dbReference type="PANTHER" id="PTHR30158">
    <property type="entry name" value="ACRA/E-RELATED COMPONENT OF DRUG EFFLUX TRANSPORTER"/>
    <property type="match status" value="1"/>
</dbReference>
<feature type="domain" description="Multidrug resistance protein MdtA-like beta-barrel" evidence="7">
    <location>
        <begin position="227"/>
        <end position="296"/>
    </location>
</feature>
<dbReference type="NCBIfam" id="TIGR01730">
    <property type="entry name" value="RND_mfp"/>
    <property type="match status" value="1"/>
</dbReference>
<dbReference type="OrthoDB" id="9801814at2"/>
<dbReference type="KEGG" id="hyj:FHG12_17360"/>
<proteinExistence type="inferred from homology"/>
<evidence type="ECO:0000256" key="1">
    <source>
        <dbReference type="ARBA" id="ARBA00004196"/>
    </source>
</evidence>
<evidence type="ECO:0000259" key="8">
    <source>
        <dbReference type="Pfam" id="PF25967"/>
    </source>
</evidence>
<evidence type="ECO:0000313" key="10">
    <source>
        <dbReference type="Proteomes" id="UP000305398"/>
    </source>
</evidence>
<evidence type="ECO:0000256" key="3">
    <source>
        <dbReference type="SAM" id="Coils"/>
    </source>
</evidence>
<evidence type="ECO:0000259" key="5">
    <source>
        <dbReference type="Pfam" id="PF25876"/>
    </source>
</evidence>
<dbReference type="InterPro" id="IPR058627">
    <property type="entry name" value="MdtA-like_C"/>
</dbReference>
<dbReference type="Pfam" id="PF25876">
    <property type="entry name" value="HH_MFP_RND"/>
    <property type="match status" value="1"/>
</dbReference>